<keyword evidence="2" id="KW-1185">Reference proteome</keyword>
<proteinExistence type="predicted"/>
<dbReference type="Proteomes" id="UP000789920">
    <property type="component" value="Unassembled WGS sequence"/>
</dbReference>
<sequence length="87" mass="10200">TRLLENCEKLARFLKCEYELHFHITAKGTTSHNICINHCLLYAFGECCQSHSRICDECNTIFEFFAKLKDNSEDDMHEKLAELQDQL</sequence>
<evidence type="ECO:0000313" key="2">
    <source>
        <dbReference type="Proteomes" id="UP000789920"/>
    </source>
</evidence>
<dbReference type="EMBL" id="CAJVQC010166579">
    <property type="protein sequence ID" value="CAG8849628.1"/>
    <property type="molecule type" value="Genomic_DNA"/>
</dbReference>
<accession>A0ACA9SX11</accession>
<feature type="non-terminal residue" evidence="1">
    <location>
        <position position="1"/>
    </location>
</feature>
<feature type="non-terminal residue" evidence="1">
    <location>
        <position position="87"/>
    </location>
</feature>
<protein>
    <submittedName>
        <fullName evidence="1">25095_t:CDS:1</fullName>
    </submittedName>
</protein>
<comment type="caution">
    <text evidence="1">The sequence shown here is derived from an EMBL/GenBank/DDBJ whole genome shotgun (WGS) entry which is preliminary data.</text>
</comment>
<gene>
    <name evidence="1" type="ORF">RPERSI_LOCUS35690</name>
</gene>
<name>A0ACA9SX11_9GLOM</name>
<organism evidence="1 2">
    <name type="scientific">Racocetra persica</name>
    <dbReference type="NCBI Taxonomy" id="160502"/>
    <lineage>
        <taxon>Eukaryota</taxon>
        <taxon>Fungi</taxon>
        <taxon>Fungi incertae sedis</taxon>
        <taxon>Mucoromycota</taxon>
        <taxon>Glomeromycotina</taxon>
        <taxon>Glomeromycetes</taxon>
        <taxon>Diversisporales</taxon>
        <taxon>Gigasporaceae</taxon>
        <taxon>Racocetra</taxon>
    </lineage>
</organism>
<reference evidence="1" key="1">
    <citation type="submission" date="2021-06" db="EMBL/GenBank/DDBJ databases">
        <authorList>
            <person name="Kallberg Y."/>
            <person name="Tangrot J."/>
            <person name="Rosling A."/>
        </authorList>
    </citation>
    <scope>NUCLEOTIDE SEQUENCE</scope>
    <source>
        <strain evidence="1">MA461A</strain>
    </source>
</reference>
<evidence type="ECO:0000313" key="1">
    <source>
        <dbReference type="EMBL" id="CAG8849628.1"/>
    </source>
</evidence>